<evidence type="ECO:0000313" key="5">
    <source>
        <dbReference type="Proteomes" id="UP001551695"/>
    </source>
</evidence>
<gene>
    <name evidence="4" type="ORF">AB0I48_08310</name>
</gene>
<comment type="caution">
    <text evidence="4">The sequence shown here is derived from an EMBL/GenBank/DDBJ whole genome shotgun (WGS) entry which is preliminary data.</text>
</comment>
<feature type="signal peptide" evidence="1">
    <location>
        <begin position="1"/>
        <end position="26"/>
    </location>
</feature>
<protein>
    <submittedName>
        <fullName evidence="4">Uncharacterized protein</fullName>
    </submittedName>
</protein>
<accession>A0ABV3FQ59</accession>
<feature type="chain" id="PRO_5047104799" evidence="1">
    <location>
        <begin position="27"/>
        <end position="402"/>
    </location>
</feature>
<dbReference type="InterPro" id="IPR055797">
    <property type="entry name" value="DUF7373"/>
</dbReference>
<reference evidence="4 5" key="1">
    <citation type="submission" date="2024-06" db="EMBL/GenBank/DDBJ databases">
        <title>The Natural Products Discovery Center: Release of the First 8490 Sequenced Strains for Exploring Actinobacteria Biosynthetic Diversity.</title>
        <authorList>
            <person name="Kalkreuter E."/>
            <person name="Kautsar S.A."/>
            <person name="Yang D."/>
            <person name="Bader C.D."/>
            <person name="Teijaro C.N."/>
            <person name="Fluegel L."/>
            <person name="Davis C.M."/>
            <person name="Simpson J.R."/>
            <person name="Lauterbach L."/>
            <person name="Steele A.D."/>
            <person name="Gui C."/>
            <person name="Meng S."/>
            <person name="Li G."/>
            <person name="Viehrig K."/>
            <person name="Ye F."/>
            <person name="Su P."/>
            <person name="Kiefer A.F."/>
            <person name="Nichols A."/>
            <person name="Cepeda A.J."/>
            <person name="Yan W."/>
            <person name="Fan B."/>
            <person name="Jiang Y."/>
            <person name="Adhikari A."/>
            <person name="Zheng C.-J."/>
            <person name="Schuster L."/>
            <person name="Cowan T.M."/>
            <person name="Smanski M.J."/>
            <person name="Chevrette M.G."/>
            <person name="De Carvalho L.P.S."/>
            <person name="Shen B."/>
        </authorList>
    </citation>
    <scope>NUCLEOTIDE SEQUENCE [LARGE SCALE GENOMIC DNA]</scope>
    <source>
        <strain evidence="4 5">NPDC050403</strain>
    </source>
</reference>
<feature type="domain" description="DUF7373" evidence="2">
    <location>
        <begin position="60"/>
        <end position="245"/>
    </location>
</feature>
<organism evidence="4 5">
    <name type="scientific">Nocardia aurea</name>
    <dbReference type="NCBI Taxonomy" id="2144174"/>
    <lineage>
        <taxon>Bacteria</taxon>
        <taxon>Bacillati</taxon>
        <taxon>Actinomycetota</taxon>
        <taxon>Actinomycetes</taxon>
        <taxon>Mycobacteriales</taxon>
        <taxon>Nocardiaceae</taxon>
        <taxon>Nocardia</taxon>
    </lineage>
</organism>
<evidence type="ECO:0000313" key="4">
    <source>
        <dbReference type="EMBL" id="MEV0707549.1"/>
    </source>
</evidence>
<sequence length="402" mass="43602">MRYPARVAALLAAAITVGVGCSSSIAGNPQPGLTPVNIAALKTGAYTPEPSEFDPSVSLPNDVHLIEARRMLGYLVHPADIDSDLSIAAEVRLFGNAEAPFNYSILPEKYRPAMVDNNLLAGVYVSHINENLRNRKKLIVSVLRFATETIATKAADELDRASYLDDAGRHTIAIEGHPDARASSNNDITAVSFIARGPFVVLTNTGVPQPDQSALSRVIRTTVDQQLTLLDQLKPTPWDDVLDAPFDLDSIMRRALPKAPDYSDPFWSYDDFGTYSPSGALHFERNPVEVAKAFEEAGVDLVGRRAGVVYRTRDLPAAFRLQSALVIAGKNDEVLDPPPGLPDVRCLRLDSSDLVRSFDGLCAIVYGRYVAVVVSKAPLTARIDHALNQRAAAQYAILAKSE</sequence>
<dbReference type="InterPro" id="IPR056463">
    <property type="entry name" value="DUF7373_C"/>
</dbReference>
<dbReference type="Proteomes" id="UP001551695">
    <property type="component" value="Unassembled WGS sequence"/>
</dbReference>
<keyword evidence="5" id="KW-1185">Reference proteome</keyword>
<feature type="domain" description="DUF7373" evidence="3">
    <location>
        <begin position="252"/>
        <end position="401"/>
    </location>
</feature>
<evidence type="ECO:0000259" key="3">
    <source>
        <dbReference type="Pfam" id="PF24092"/>
    </source>
</evidence>
<dbReference type="Pfam" id="PF24088">
    <property type="entry name" value="DUF7373"/>
    <property type="match status" value="1"/>
</dbReference>
<dbReference type="EMBL" id="JBFAKC010000003">
    <property type="protein sequence ID" value="MEV0707549.1"/>
    <property type="molecule type" value="Genomic_DNA"/>
</dbReference>
<keyword evidence="1" id="KW-0732">Signal</keyword>
<dbReference type="PROSITE" id="PS51257">
    <property type="entry name" value="PROKAR_LIPOPROTEIN"/>
    <property type="match status" value="1"/>
</dbReference>
<evidence type="ECO:0000259" key="2">
    <source>
        <dbReference type="Pfam" id="PF24088"/>
    </source>
</evidence>
<dbReference type="Pfam" id="PF24092">
    <property type="entry name" value="DUF7373_C"/>
    <property type="match status" value="1"/>
</dbReference>
<proteinExistence type="predicted"/>
<dbReference type="RefSeq" id="WP_357781423.1">
    <property type="nucleotide sequence ID" value="NZ_JBFAKC010000003.1"/>
</dbReference>
<name>A0ABV3FQ59_9NOCA</name>
<evidence type="ECO:0000256" key="1">
    <source>
        <dbReference type="SAM" id="SignalP"/>
    </source>
</evidence>